<dbReference type="PANTHER" id="PTHR46082:SF6">
    <property type="entry name" value="AAA+ ATPASE DOMAIN-CONTAINING PROTEIN-RELATED"/>
    <property type="match status" value="1"/>
</dbReference>
<feature type="repeat" description="TPR" evidence="2">
    <location>
        <begin position="1150"/>
        <end position="1183"/>
    </location>
</feature>
<dbReference type="Proteomes" id="UP000696573">
    <property type="component" value="Unassembled WGS sequence"/>
</dbReference>
<feature type="region of interest" description="Disordered" evidence="3">
    <location>
        <begin position="1"/>
        <end position="30"/>
    </location>
</feature>
<organism evidence="5 6">
    <name type="scientific">Clonostachys rhizophaga</name>
    <dbReference type="NCBI Taxonomy" id="160324"/>
    <lineage>
        <taxon>Eukaryota</taxon>
        <taxon>Fungi</taxon>
        <taxon>Dikarya</taxon>
        <taxon>Ascomycota</taxon>
        <taxon>Pezizomycotina</taxon>
        <taxon>Sordariomycetes</taxon>
        <taxon>Hypocreomycetidae</taxon>
        <taxon>Hypocreales</taxon>
        <taxon>Bionectriaceae</taxon>
        <taxon>Clonostachys</taxon>
    </lineage>
</organism>
<evidence type="ECO:0000313" key="5">
    <source>
        <dbReference type="EMBL" id="CAH0020132.1"/>
    </source>
</evidence>
<dbReference type="InterPro" id="IPR007751">
    <property type="entry name" value="DUF676_lipase-like"/>
</dbReference>
<evidence type="ECO:0000256" key="1">
    <source>
        <dbReference type="ARBA" id="ARBA00007920"/>
    </source>
</evidence>
<dbReference type="PANTHER" id="PTHR46082">
    <property type="entry name" value="ATP/GTP-BINDING PROTEIN-RELATED"/>
    <property type="match status" value="1"/>
</dbReference>
<gene>
    <name evidence="5" type="ORF">CRHIZ90672A_00019027</name>
</gene>
<keyword evidence="6" id="KW-1185">Reference proteome</keyword>
<name>A0A9N9VB91_9HYPO</name>
<feature type="compositionally biased region" description="Low complexity" evidence="3">
    <location>
        <begin position="15"/>
        <end position="25"/>
    </location>
</feature>
<feature type="repeat" description="TPR" evidence="2">
    <location>
        <begin position="1108"/>
        <end position="1141"/>
    </location>
</feature>
<evidence type="ECO:0000313" key="6">
    <source>
        <dbReference type="Proteomes" id="UP000696573"/>
    </source>
</evidence>
<dbReference type="Pfam" id="PF13374">
    <property type="entry name" value="TPR_10"/>
    <property type="match status" value="2"/>
</dbReference>
<evidence type="ECO:0000259" key="4">
    <source>
        <dbReference type="Pfam" id="PF05057"/>
    </source>
</evidence>
<keyword evidence="2" id="KW-0802">TPR repeat</keyword>
<dbReference type="Pfam" id="PF13181">
    <property type="entry name" value="TPR_8"/>
    <property type="match status" value="1"/>
</dbReference>
<dbReference type="Pfam" id="PF05057">
    <property type="entry name" value="DUF676"/>
    <property type="match status" value="1"/>
</dbReference>
<evidence type="ECO:0000256" key="3">
    <source>
        <dbReference type="SAM" id="MobiDB-lite"/>
    </source>
</evidence>
<dbReference type="InterPro" id="IPR019734">
    <property type="entry name" value="TPR_rpt"/>
</dbReference>
<protein>
    <recommendedName>
        <fullName evidence="4">DUF676 domain-containing protein</fullName>
    </recommendedName>
</protein>
<comment type="similarity">
    <text evidence="1">Belongs to the putative lipase ROG1 family.</text>
</comment>
<reference evidence="5" key="1">
    <citation type="submission" date="2021-10" db="EMBL/GenBank/DDBJ databases">
        <authorList>
            <person name="Piombo E."/>
        </authorList>
    </citation>
    <scope>NUCLEOTIDE SEQUENCE</scope>
</reference>
<proteinExistence type="inferred from homology"/>
<feature type="repeat" description="TPR" evidence="2">
    <location>
        <begin position="856"/>
        <end position="889"/>
    </location>
</feature>
<dbReference type="EMBL" id="CABFNQ020000628">
    <property type="protein sequence ID" value="CAH0020132.1"/>
    <property type="molecule type" value="Genomic_DNA"/>
</dbReference>
<evidence type="ECO:0000256" key="2">
    <source>
        <dbReference type="PROSITE-ProRule" id="PRU00339"/>
    </source>
</evidence>
<dbReference type="SUPFAM" id="SSF53474">
    <property type="entry name" value="alpha/beta-Hydrolases"/>
    <property type="match status" value="1"/>
</dbReference>
<dbReference type="Pfam" id="PF13424">
    <property type="entry name" value="TPR_12"/>
    <property type="match status" value="4"/>
</dbReference>
<feature type="repeat" description="TPR" evidence="2">
    <location>
        <begin position="898"/>
        <end position="931"/>
    </location>
</feature>
<dbReference type="SUPFAM" id="SSF48452">
    <property type="entry name" value="TPR-like"/>
    <property type="match status" value="2"/>
</dbReference>
<dbReference type="Gene3D" id="3.40.50.300">
    <property type="entry name" value="P-loop containing nucleotide triphosphate hydrolases"/>
    <property type="match status" value="1"/>
</dbReference>
<feature type="domain" description="DUF676" evidence="4">
    <location>
        <begin position="51"/>
        <end position="187"/>
    </location>
</feature>
<dbReference type="InterPro" id="IPR053137">
    <property type="entry name" value="NLR-like"/>
</dbReference>
<dbReference type="Gene3D" id="1.25.40.10">
    <property type="entry name" value="Tetratricopeptide repeat domain"/>
    <property type="match status" value="3"/>
</dbReference>
<dbReference type="AlphaFoldDB" id="A0A9N9VB91"/>
<feature type="repeat" description="TPR" evidence="2">
    <location>
        <begin position="1066"/>
        <end position="1099"/>
    </location>
</feature>
<dbReference type="InterPro" id="IPR027417">
    <property type="entry name" value="P-loop_NTPase"/>
</dbReference>
<dbReference type="InterPro" id="IPR011990">
    <property type="entry name" value="TPR-like_helical_dom_sf"/>
</dbReference>
<dbReference type="PROSITE" id="PS50005">
    <property type="entry name" value="TPR"/>
    <property type="match status" value="6"/>
</dbReference>
<sequence length="1248" mass="140926">MRRLWEHARQKGRSSKQSDSSVSASPPLPIITNTPQGLEVVYDGNDAIVDIIAVHGLNGHRQKTWTAANNVHWLRDLLPHDLPRARIMCWGYDANTHDSSRVSCQYLYDHARTLVSDLCRKRQLTSSTRRPIIFVAHSLGGIVVKSALIHSDASRQGALLEHRSIKLCTYGIIFMGTPHQGGNGVQLGRLLVNIASVFVAADNHILQHLERDSEWLQQQLGQYGPITNDFVTKYAYEAYETATAFGRKIMVVPRASAVVPGHANAESIVIHHDHINMVKFISKEDNGYEKISGYLQIMVVNTGDQIRQRWEEEARITEARTDPAFSRWFLPLSLSGVTEVAHFVAREEELAQTHEILRANNRRRTAVLYGLGGMGKTQLAAAYIKRHHADYSAVIWLNAKDATSLKQSFAHVAGRISQQHPSTLYIENAIKDKDLDQITEAVKRWLGETHNSRWLAIYDNYDNPKFPNSTSGPESSKEIVKDESGAINSESQISLEKGFDIRPFFPSSYQGAILITTRSSIVQLGKIVRLGKLTSVHDSLQILASTSHRQGLNDDDAALQLAQRLDGLPLALSTAGSYLSQVSTSWAEYLELYNKSWLRLQETSPQLLTYDYAMYTTWDISYRHIERDNKTAAKLLQLWAYFDNEDLWFELLQSGASDASNWLLQAVQDRLSFDQTIRVLCSHGLVEADPPTGKWGTQSNGYSVHGCVHSWMVHVLNKGTNEDMSELAMRCIASHAPSKDVAEYWLVQRRLLRHADRCHTMLVKTQNLQNHEWIPAVLGNLYADQGRLKEAEDMYNRALQGEEKAWGPEHTSTLIIVNNLGLLYASQGRLKEAEDMYNRALQGFEKAWGLEHTLTLDTVNNIGLLYASQGRWKEAEDMYNRALQGKEKVWGPEHTSTLIIVNNLGLLYASQGRLKEAEDMYNRALQGFEKAWGPEHISTLDTVLNLSNLYKSQGRWKEAEDMYNRALQGYEKAWGPEHTSTLTIVNNLASLYADQGRLKEAEDMFNRALQGREKVWGPEHTSTLDTVNNLAALYADQGRLKKAEDMYNHALQGYEKAWGPEHTSTLIIVNNLGLLYASQGRLKEAEDMYNRALQSEEKAWGPEHTSTLDTVNNLGVLYTSQGRLKEAEDMYNRALQSKEKVWGPEHTSTLDTVNNLGVLYTSQGRLKEAEDMYNRALQGYTKALGVPMVDTYPPMLKTLENLGDLLRDVGRLEEAQKYYLRAGGGVRLVYGSESEKYRRLSSKLQVHN</sequence>
<accession>A0A9N9VB91</accession>
<dbReference type="PRINTS" id="PR00364">
    <property type="entry name" value="DISEASERSIST"/>
</dbReference>
<dbReference type="OrthoDB" id="427518at2759"/>
<dbReference type="SUPFAM" id="SSF52540">
    <property type="entry name" value="P-loop containing nucleoside triphosphate hydrolases"/>
    <property type="match status" value="1"/>
</dbReference>
<comment type="caution">
    <text evidence="5">The sequence shown here is derived from an EMBL/GenBank/DDBJ whole genome shotgun (WGS) entry which is preliminary data.</text>
</comment>
<dbReference type="SMART" id="SM00028">
    <property type="entry name" value="TPR"/>
    <property type="match status" value="10"/>
</dbReference>
<feature type="repeat" description="TPR" evidence="2">
    <location>
        <begin position="814"/>
        <end position="847"/>
    </location>
</feature>
<dbReference type="InterPro" id="IPR029058">
    <property type="entry name" value="AB_hydrolase_fold"/>
</dbReference>
<dbReference type="Gene3D" id="3.40.50.1820">
    <property type="entry name" value="alpha/beta hydrolase"/>
    <property type="match status" value="1"/>
</dbReference>